<proteinExistence type="predicted"/>
<comment type="caution">
    <text evidence="3">The sequence shown here is derived from an EMBL/GenBank/DDBJ whole genome shotgun (WGS) entry which is preliminary data.</text>
</comment>
<organism evidence="3 4">
    <name type="scientific">Anoxynatronum sibiricum</name>
    <dbReference type="NCBI Taxonomy" id="210623"/>
    <lineage>
        <taxon>Bacteria</taxon>
        <taxon>Bacillati</taxon>
        <taxon>Bacillota</taxon>
        <taxon>Clostridia</taxon>
        <taxon>Eubacteriales</taxon>
        <taxon>Clostridiaceae</taxon>
        <taxon>Anoxynatronum</taxon>
    </lineage>
</organism>
<evidence type="ECO:0000313" key="4">
    <source>
        <dbReference type="Proteomes" id="UP001407405"/>
    </source>
</evidence>
<dbReference type="SUPFAM" id="SSF158745">
    <property type="entry name" value="LanC-like"/>
    <property type="match status" value="1"/>
</dbReference>
<dbReference type="CDD" id="cd04792">
    <property type="entry name" value="LanM-like"/>
    <property type="match status" value="1"/>
</dbReference>
<evidence type="ECO:0000256" key="1">
    <source>
        <dbReference type="SAM" id="MobiDB-lite"/>
    </source>
</evidence>
<evidence type="ECO:0000313" key="3">
    <source>
        <dbReference type="EMBL" id="MEN1761398.1"/>
    </source>
</evidence>
<feature type="compositionally biased region" description="Basic and acidic residues" evidence="1">
    <location>
        <begin position="152"/>
        <end position="166"/>
    </location>
</feature>
<name>A0ABU9VW54_9CLOT</name>
<dbReference type="InterPro" id="IPR012341">
    <property type="entry name" value="6hp_glycosidase-like_sf"/>
</dbReference>
<accession>A0ABU9VW54</accession>
<dbReference type="Gene3D" id="1.50.10.10">
    <property type="match status" value="1"/>
</dbReference>
<dbReference type="PRINTS" id="PR01950">
    <property type="entry name" value="LANCSUPER"/>
</dbReference>
<feature type="region of interest" description="Disordered" evidence="1">
    <location>
        <begin position="128"/>
        <end position="166"/>
    </location>
</feature>
<sequence>MRLTEAEMRKMALKARFIRERMNENETGKQRENLKNSRERLALWQKKAAARGSETSFHNRLKMDGLTWEEALRLAGEVETGNEEEEEEEEKDGEGEWPGELPPYMETVNRMLSGLSVLNPEEWKRESETFWQSHQKSRKDKVPDGNEDMDENSDRAENSDRDHQDIGREHPSVAAVQAQTGITVLYPLVRTLENQLKKSWGPDEGAFFSEKAVADCSRLLLDAFRKTCSATLTQCFKIFVLRRESMKYLRQMNDTQQIHCLHLFADHLLAGGWKEVFVEFPVLARLLAISAHHWITNMTALAAHYRQDLPQLEKTLNEGQPLGAIQRISGNLGDTHDRGKSVVVLTCESGRQLVYKPRNLLIDSCYTSLLDQLGTRGFPYTLKVPKTVNAGDHGWAQFMKHTSLASRGEAKAYYQRMGGWLALVYAMGGCDFHDENVIACGAHPVLIDLETVISHGVTIEPQSDQGMQGASVLNLGFLPIWLQESAESWVDRSSLNSSIRESVPVFNGRRELVFDHRQAFLEGFTKAYEFLMKEGSAAICQWAEETVRGKKVPVRFVMRKTWTYAQLQACLVSPRCLEDGFLYSAEAERLAAPYLLHSTVAEMTKNWPAFQAECRHLEAGDVPIFGGYADEKGLYDPHDCLVADYFTHTALQRAEQHMKGLNREDLERQTAYIQASLHIRNETTHTAGTAALQTNEKSVNQAASSENSSMGASMTFSMDSAVFREAAMNICHEWCRQMEKQGHDLSLSPSYHYHLRSQIIEIVPMRATLYDGWMGVALFMAACFRATGEKAAQTWALKLMNPFCEELKHAGLSAPLNRLPVGTAHGLGGMLLTLARVGEYLEDPTLFVAAETVVRGIPRESIKRSNTWDWFEGLAGLVHGLLVAAEVLPDGTTDELTDSCIERILWAKDQWWHPSTDKRMRQTTDREIPVLTMGMGARSGILQVLIRYNEKQNRPEVEEIIRQGVRAEAALLEELSTEKEAVPLSLCSGIAGMGLMWASLEKCGREEMKSIGRNNMNRIATMFDQYQPLQTNDLCCGNSGVAEWRLAADGSLETCRHLLHRHDTHLWNPSLFKGLTGIGYTLLRASEEKTIHSLFF</sequence>
<protein>
    <submittedName>
        <fullName evidence="3">Type 2 lanthipeptide synthetase LanM family protein</fullName>
    </submittedName>
</protein>
<keyword evidence="4" id="KW-1185">Reference proteome</keyword>
<dbReference type="EMBL" id="JBCITM010000015">
    <property type="protein sequence ID" value="MEN1761398.1"/>
    <property type="molecule type" value="Genomic_DNA"/>
</dbReference>
<dbReference type="Pfam" id="PF05147">
    <property type="entry name" value="LANC_like"/>
    <property type="match status" value="1"/>
</dbReference>
<dbReference type="InterPro" id="IPR017146">
    <property type="entry name" value="Lanti_2_LanM"/>
</dbReference>
<dbReference type="InterPro" id="IPR025410">
    <property type="entry name" value="Lant_dehyd"/>
</dbReference>
<feature type="compositionally biased region" description="Acidic residues" evidence="1">
    <location>
        <begin position="80"/>
        <end position="97"/>
    </location>
</feature>
<dbReference type="RefSeq" id="WP_343186697.1">
    <property type="nucleotide sequence ID" value="NZ_JBCITM010000015.1"/>
</dbReference>
<feature type="domain" description="Lantibiotic biosynthesis protein dehydration" evidence="2">
    <location>
        <begin position="280"/>
        <end position="504"/>
    </location>
</feature>
<dbReference type="Pfam" id="PF13575">
    <property type="entry name" value="DUF4135"/>
    <property type="match status" value="1"/>
</dbReference>
<feature type="region of interest" description="Disordered" evidence="1">
    <location>
        <begin position="77"/>
        <end position="104"/>
    </location>
</feature>
<evidence type="ECO:0000259" key="2">
    <source>
        <dbReference type="Pfam" id="PF13575"/>
    </source>
</evidence>
<dbReference type="SMART" id="SM01260">
    <property type="entry name" value="LANC_like"/>
    <property type="match status" value="1"/>
</dbReference>
<dbReference type="Proteomes" id="UP001407405">
    <property type="component" value="Unassembled WGS sequence"/>
</dbReference>
<reference evidence="3 4" key="1">
    <citation type="submission" date="2024-04" db="EMBL/GenBank/DDBJ databases">
        <title>Genome sequencing and metabolic network reconstruction of aminoacids and betaine degradation by Anoxynatronum sibiricum.</title>
        <authorList>
            <person name="Detkova E.N."/>
            <person name="Boltjanskaja Y.V."/>
            <person name="Mardanov A.V."/>
            <person name="Kevbrin V."/>
        </authorList>
    </citation>
    <scope>NUCLEOTIDE SEQUENCE [LARGE SCALE GENOMIC DNA]</scope>
    <source>
        <strain evidence="3 4">Z-7981</strain>
    </source>
</reference>
<dbReference type="PIRSF" id="PIRSF037228">
    <property type="entry name" value="Lant_mod_RumM"/>
    <property type="match status" value="1"/>
</dbReference>
<gene>
    <name evidence="3" type="ORF">AAIG11_12975</name>
</gene>
<dbReference type="InterPro" id="IPR007822">
    <property type="entry name" value="LANC-like"/>
</dbReference>